<evidence type="ECO:0000256" key="1">
    <source>
        <dbReference type="ARBA" id="ARBA00011073"/>
    </source>
</evidence>
<sequence>MTNKTTQEDVSVTIRLKSLNKVFFFKRREQWTFLKISTILYLLMIVAVADKNLNVNTNSIRESIPPHHPYDPNLSRVIVKLKTFFVRRRCYTIQNDTQVIMDLPKQEAIVVLISQLDIKNWEKEEDVEFVEIDPLRHINSEIIPYGVDMIEASRLDDSKISNQKVCVIDSGYDLGHEDLPKLPIVTGKSDALSDTCGHGTHVSGIIAAVGNNNIGTMGVSGTGTLQLHVVRVLDGNCNWTHASGIIASLNECAQNGAKVVNISLGDDEPSLLEQRVFAEAYKEGMLIVGSTGNSGSNRHNFPASYDSVISVGAVDEHMKLYPKSQKNSQVEFVAPGVNVLSTLPGNRYGYDSGTSMAASYCTGAIALLWSHFPEMNAAGIRHALQMTAEDIALPGRDNVSGYGIIKLAKAYEFLSTKENNSSVTSELESGWYDFDGWQVVGSIDNPRYIDCDDFVYFEGWIWYNKKDEWTWTDSWIKPAAFGGISVYAWVYYLGNLYLGPI</sequence>
<keyword evidence="9" id="KW-0812">Transmembrane</keyword>
<dbReference type="PROSITE" id="PS51892">
    <property type="entry name" value="SUBTILASE"/>
    <property type="match status" value="1"/>
</dbReference>
<evidence type="ECO:0000259" key="10">
    <source>
        <dbReference type="Pfam" id="PF00082"/>
    </source>
</evidence>
<feature type="active site" description="Charge relay system" evidence="8">
    <location>
        <position position="198"/>
    </location>
</feature>
<evidence type="ECO:0000256" key="4">
    <source>
        <dbReference type="ARBA" id="ARBA00022801"/>
    </source>
</evidence>
<feature type="active site" description="Charge relay system" evidence="8">
    <location>
        <position position="169"/>
    </location>
</feature>
<keyword evidence="9" id="KW-0472">Membrane</keyword>
<evidence type="ECO:0000256" key="5">
    <source>
        <dbReference type="ARBA" id="ARBA00022825"/>
    </source>
</evidence>
<dbReference type="PROSITE" id="PS00137">
    <property type="entry name" value="SUBTILASE_HIS"/>
    <property type="match status" value="1"/>
</dbReference>
<keyword evidence="5 8" id="KW-0720">Serine protease</keyword>
<evidence type="ECO:0000256" key="9">
    <source>
        <dbReference type="SAM" id="Phobius"/>
    </source>
</evidence>
<dbReference type="EC" id="3.4.21.62" evidence="7"/>
<keyword evidence="3" id="KW-0479">Metal-binding</keyword>
<evidence type="ECO:0000256" key="6">
    <source>
        <dbReference type="ARBA" id="ARBA00023529"/>
    </source>
</evidence>
<keyword evidence="4 8" id="KW-0378">Hydrolase</keyword>
<dbReference type="InterPro" id="IPR036852">
    <property type="entry name" value="Peptidase_S8/S53_dom_sf"/>
</dbReference>
<dbReference type="PANTHER" id="PTHR43806">
    <property type="entry name" value="PEPTIDASE S8"/>
    <property type="match status" value="1"/>
</dbReference>
<dbReference type="InterPro" id="IPR000209">
    <property type="entry name" value="Peptidase_S8/S53_dom"/>
</dbReference>
<keyword evidence="9" id="KW-1133">Transmembrane helix</keyword>
<dbReference type="InterPro" id="IPR015500">
    <property type="entry name" value="Peptidase_S8_subtilisin-rel"/>
</dbReference>
<evidence type="ECO:0000256" key="7">
    <source>
        <dbReference type="ARBA" id="ARBA00023619"/>
    </source>
</evidence>
<dbReference type="AlphaFoldDB" id="A0A7S1BFE8"/>
<dbReference type="PRINTS" id="PR00723">
    <property type="entry name" value="SUBTILISIN"/>
</dbReference>
<feature type="transmembrane region" description="Helical" evidence="9">
    <location>
        <begin position="31"/>
        <end position="49"/>
    </location>
</feature>
<name>A0A7S1BFE8_9STRA</name>
<dbReference type="InterPro" id="IPR022398">
    <property type="entry name" value="Peptidase_S8_His-AS"/>
</dbReference>
<dbReference type="Pfam" id="PF00082">
    <property type="entry name" value="Peptidase_S8"/>
    <property type="match status" value="1"/>
</dbReference>
<dbReference type="GO" id="GO:0006508">
    <property type="term" value="P:proteolysis"/>
    <property type="evidence" value="ECO:0007669"/>
    <property type="project" value="UniProtKB-KW"/>
</dbReference>
<evidence type="ECO:0000256" key="2">
    <source>
        <dbReference type="ARBA" id="ARBA00022670"/>
    </source>
</evidence>
<comment type="catalytic activity">
    <reaction evidence="6">
        <text>Hydrolysis of proteins with broad specificity for peptide bonds, and a preference for a large uncharged residue in P1. Hydrolyzes peptide amides.</text>
        <dbReference type="EC" id="3.4.21.62"/>
    </reaction>
</comment>
<feature type="domain" description="Peptidase S8/S53" evidence="10">
    <location>
        <begin position="162"/>
        <end position="403"/>
    </location>
</feature>
<dbReference type="GO" id="GO:0046872">
    <property type="term" value="F:metal ion binding"/>
    <property type="evidence" value="ECO:0007669"/>
    <property type="project" value="UniProtKB-KW"/>
</dbReference>
<dbReference type="GO" id="GO:0005615">
    <property type="term" value="C:extracellular space"/>
    <property type="evidence" value="ECO:0007669"/>
    <property type="project" value="TreeGrafter"/>
</dbReference>
<dbReference type="GO" id="GO:0004252">
    <property type="term" value="F:serine-type endopeptidase activity"/>
    <property type="evidence" value="ECO:0007669"/>
    <property type="project" value="UniProtKB-UniRule"/>
</dbReference>
<dbReference type="Gene3D" id="3.40.50.200">
    <property type="entry name" value="Peptidase S8/S53 domain"/>
    <property type="match status" value="1"/>
</dbReference>
<dbReference type="PANTHER" id="PTHR43806:SF11">
    <property type="entry name" value="CEREVISIN-RELATED"/>
    <property type="match status" value="1"/>
</dbReference>
<evidence type="ECO:0000256" key="8">
    <source>
        <dbReference type="PROSITE-ProRule" id="PRU01240"/>
    </source>
</evidence>
<dbReference type="CDD" id="cd07477">
    <property type="entry name" value="Peptidases_S8_Subtilisin_subset"/>
    <property type="match status" value="1"/>
</dbReference>
<proteinExistence type="inferred from homology"/>
<comment type="similarity">
    <text evidence="1 8">Belongs to the peptidase S8 family.</text>
</comment>
<evidence type="ECO:0000313" key="11">
    <source>
        <dbReference type="EMBL" id="CAD8885743.1"/>
    </source>
</evidence>
<feature type="active site" description="Charge relay system" evidence="8">
    <location>
        <position position="355"/>
    </location>
</feature>
<dbReference type="EMBL" id="HBFR01017779">
    <property type="protein sequence ID" value="CAD8885743.1"/>
    <property type="molecule type" value="Transcribed_RNA"/>
</dbReference>
<gene>
    <name evidence="11" type="ORF">CHYS00102_LOCUS12940</name>
</gene>
<keyword evidence="2 8" id="KW-0645">Protease</keyword>
<accession>A0A7S1BFE8</accession>
<organism evidence="11">
    <name type="scientific">Corethron hystrix</name>
    <dbReference type="NCBI Taxonomy" id="216773"/>
    <lineage>
        <taxon>Eukaryota</taxon>
        <taxon>Sar</taxon>
        <taxon>Stramenopiles</taxon>
        <taxon>Ochrophyta</taxon>
        <taxon>Bacillariophyta</taxon>
        <taxon>Coscinodiscophyceae</taxon>
        <taxon>Corethrophycidae</taxon>
        <taxon>Corethrales</taxon>
        <taxon>Corethraceae</taxon>
        <taxon>Corethron</taxon>
    </lineage>
</organism>
<evidence type="ECO:0000256" key="3">
    <source>
        <dbReference type="ARBA" id="ARBA00022723"/>
    </source>
</evidence>
<dbReference type="InterPro" id="IPR034202">
    <property type="entry name" value="Subtilisin_Carlsberg-like"/>
</dbReference>
<dbReference type="SUPFAM" id="SSF52743">
    <property type="entry name" value="Subtilisin-like"/>
    <property type="match status" value="1"/>
</dbReference>
<protein>
    <recommendedName>
        <fullName evidence="7">subtilisin</fullName>
        <ecNumber evidence="7">3.4.21.62</ecNumber>
    </recommendedName>
</protein>
<reference evidence="11" key="1">
    <citation type="submission" date="2021-01" db="EMBL/GenBank/DDBJ databases">
        <authorList>
            <person name="Corre E."/>
            <person name="Pelletier E."/>
            <person name="Niang G."/>
            <person name="Scheremetjew M."/>
            <person name="Finn R."/>
            <person name="Kale V."/>
            <person name="Holt S."/>
            <person name="Cochrane G."/>
            <person name="Meng A."/>
            <person name="Brown T."/>
            <person name="Cohen L."/>
        </authorList>
    </citation>
    <scope>NUCLEOTIDE SEQUENCE</scope>
    <source>
        <strain evidence="11">308</strain>
    </source>
</reference>
<dbReference type="InterPro" id="IPR050131">
    <property type="entry name" value="Peptidase_S8_subtilisin-like"/>
</dbReference>